<dbReference type="AlphaFoldDB" id="V5XWV5"/>
<sequence length="157" mass="18652">MKTQKNFIIVENLQKKSDVGMNIDDRAIPITFMDFRNRYKIDKNNLLPIPVTQRNFIKLIWKIFDEEIQIENIEIENNEDLSEKITKNIEQKNKVEIKQNINEIKDNNFEIKKIEVKMKNKTYKINKKGVLTVSYEENDDNIIDVLNDDFIFDAIGV</sequence>
<reference evidence="1" key="1">
    <citation type="journal article" date="2013" name="Antimicrob. Agents Chemother.">
        <title>New Structure of Phage-related Islands Carrying fusB and a Virulence Gene in Fusidic Acid-Resistant Staphylococcus epidermidis.</title>
        <authorList>
            <person name="Chen H.-J."/>
            <person name="Chang Y.-C."/>
            <person name="Tsai J.-C."/>
            <person name="Hung W.-C."/>
            <person name="Lin Y.-T."/>
            <person name="You S.-J."/>
            <person name="Tseng S.-P."/>
            <person name="Tenga L.-J."/>
        </authorList>
    </citation>
    <scope>NUCLEOTIDE SEQUENCE</scope>
    <source>
        <strain evidence="1">NTUH-3692</strain>
    </source>
</reference>
<dbReference type="EMBL" id="AB828059">
    <property type="protein sequence ID" value="BAO09114.1"/>
    <property type="molecule type" value="Genomic_DNA"/>
</dbReference>
<protein>
    <submittedName>
        <fullName evidence="1">Uncharacterized protein</fullName>
    </submittedName>
</protein>
<reference evidence="1" key="2">
    <citation type="submission" date="2013-06" db="EMBL/GenBank/DDBJ databases">
        <authorList>
            <person name="Chen H.J."/>
            <person name="Teng L.J."/>
        </authorList>
    </citation>
    <scope>NUCLEOTIDE SEQUENCE</scope>
    <source>
        <strain evidence="1">NTUH-3692</strain>
    </source>
</reference>
<dbReference type="RefSeq" id="WP_060554431.1">
    <property type="nucleotide sequence ID" value="NZ_CAXOIM010000020.1"/>
</dbReference>
<proteinExistence type="predicted"/>
<name>V5XWV5_STAEP</name>
<accession>V5XWV5</accession>
<organism evidence="1">
    <name type="scientific">Staphylococcus epidermidis</name>
    <dbReference type="NCBI Taxonomy" id="1282"/>
    <lineage>
        <taxon>Bacteria</taxon>
        <taxon>Bacillati</taxon>
        <taxon>Bacillota</taxon>
        <taxon>Bacilli</taxon>
        <taxon>Bacillales</taxon>
        <taxon>Staphylococcaceae</taxon>
        <taxon>Staphylococcus</taxon>
    </lineage>
</organism>
<evidence type="ECO:0000313" key="1">
    <source>
        <dbReference type="EMBL" id="BAO09114.1"/>
    </source>
</evidence>